<accession>A0A506TYE4</accession>
<dbReference type="SUPFAM" id="SSF52833">
    <property type="entry name" value="Thioredoxin-like"/>
    <property type="match status" value="1"/>
</dbReference>
<dbReference type="Gene3D" id="3.40.30.10">
    <property type="entry name" value="Glutaredoxin"/>
    <property type="match status" value="1"/>
</dbReference>
<dbReference type="AlphaFoldDB" id="A0A506TYE4"/>
<comment type="caution">
    <text evidence="1">The sequence shown here is derived from an EMBL/GenBank/DDBJ whole genome shotgun (WGS) entry which is preliminary data.</text>
</comment>
<dbReference type="EMBL" id="VHLG01000034">
    <property type="protein sequence ID" value="TPW26336.1"/>
    <property type="molecule type" value="Genomic_DNA"/>
</dbReference>
<gene>
    <name evidence="1" type="ORF">FJU08_22450</name>
</gene>
<sequence>MNFWTFSCVNSLRALPYLKAWQNAYGQDGFTAIGVNTPEFGFEQSADNVRKAMTALGID</sequence>
<protein>
    <submittedName>
        <fullName evidence="1">Uncharacterized protein</fullName>
    </submittedName>
</protein>
<name>A0A506TYE4_9HYPH</name>
<reference evidence="1 2" key="1">
    <citation type="submission" date="2019-06" db="EMBL/GenBank/DDBJ databases">
        <authorList>
            <person name="Li M."/>
        </authorList>
    </citation>
    <scope>NUCLEOTIDE SEQUENCE [LARGE SCALE GENOMIC DNA]</scope>
    <source>
        <strain evidence="1 2">BGMRC2036</strain>
    </source>
</reference>
<evidence type="ECO:0000313" key="1">
    <source>
        <dbReference type="EMBL" id="TPW26336.1"/>
    </source>
</evidence>
<dbReference type="OrthoDB" id="9811352at2"/>
<organism evidence="1 2">
    <name type="scientific">Martelella alba</name>
    <dbReference type="NCBI Taxonomy" id="2590451"/>
    <lineage>
        <taxon>Bacteria</taxon>
        <taxon>Pseudomonadati</taxon>
        <taxon>Pseudomonadota</taxon>
        <taxon>Alphaproteobacteria</taxon>
        <taxon>Hyphomicrobiales</taxon>
        <taxon>Aurantimonadaceae</taxon>
        <taxon>Martelella</taxon>
    </lineage>
</organism>
<evidence type="ECO:0000313" key="2">
    <source>
        <dbReference type="Proteomes" id="UP000318801"/>
    </source>
</evidence>
<dbReference type="RefSeq" id="WP_141151272.1">
    <property type="nucleotide sequence ID" value="NZ_VHLG01000034.1"/>
</dbReference>
<dbReference type="InterPro" id="IPR036249">
    <property type="entry name" value="Thioredoxin-like_sf"/>
</dbReference>
<keyword evidence="2" id="KW-1185">Reference proteome</keyword>
<proteinExistence type="predicted"/>
<dbReference type="Proteomes" id="UP000318801">
    <property type="component" value="Unassembled WGS sequence"/>
</dbReference>